<evidence type="ECO:0000256" key="1">
    <source>
        <dbReference type="SAM" id="MobiDB-lite"/>
    </source>
</evidence>
<name>A0A367LGM3_9HYPO</name>
<evidence type="ECO:0000313" key="2">
    <source>
        <dbReference type="EMBL" id="RCI13583.1"/>
    </source>
</evidence>
<dbReference type="Proteomes" id="UP000253664">
    <property type="component" value="Unassembled WGS sequence"/>
</dbReference>
<dbReference type="EMBL" id="LKCN02000006">
    <property type="protein sequence ID" value="RCI13583.1"/>
    <property type="molecule type" value="Genomic_DNA"/>
</dbReference>
<evidence type="ECO:0000313" key="3">
    <source>
        <dbReference type="Proteomes" id="UP000253664"/>
    </source>
</evidence>
<feature type="compositionally biased region" description="Basic and acidic residues" evidence="1">
    <location>
        <begin position="20"/>
        <end position="35"/>
    </location>
</feature>
<keyword evidence="3" id="KW-1185">Reference proteome</keyword>
<dbReference type="AlphaFoldDB" id="A0A367LGM3"/>
<proteinExistence type="predicted"/>
<comment type="caution">
    <text evidence="2">The sequence shown here is derived from an EMBL/GenBank/DDBJ whole genome shotgun (WGS) entry which is preliminary data.</text>
</comment>
<accession>A0A367LGM3</accession>
<feature type="region of interest" description="Disordered" evidence="1">
    <location>
        <begin position="1"/>
        <end position="35"/>
    </location>
</feature>
<feature type="non-terminal residue" evidence="2">
    <location>
        <position position="1"/>
    </location>
</feature>
<organism evidence="2 3">
    <name type="scientific">Ophiocordyceps polyrhachis-furcata BCC 54312</name>
    <dbReference type="NCBI Taxonomy" id="1330021"/>
    <lineage>
        <taxon>Eukaryota</taxon>
        <taxon>Fungi</taxon>
        <taxon>Dikarya</taxon>
        <taxon>Ascomycota</taxon>
        <taxon>Pezizomycotina</taxon>
        <taxon>Sordariomycetes</taxon>
        <taxon>Hypocreomycetidae</taxon>
        <taxon>Hypocreales</taxon>
        <taxon>Ophiocordycipitaceae</taxon>
        <taxon>Ophiocordyceps</taxon>
    </lineage>
</organism>
<sequence>RKRKFYRERDGPNKVTYRAKGKEEGGEKEVKTQRLQRGRIDQIDRIDMYKSSSKSPIF</sequence>
<protein>
    <submittedName>
        <fullName evidence="2">Uncharacterized protein</fullName>
    </submittedName>
</protein>
<reference evidence="2 3" key="1">
    <citation type="journal article" date="2015" name="BMC Genomics">
        <title>Insights from the genome of Ophiocordyceps polyrhachis-furcata to pathogenicity and host specificity in insect fungi.</title>
        <authorList>
            <person name="Wichadakul D."/>
            <person name="Kobmoo N."/>
            <person name="Ingsriswang S."/>
            <person name="Tangphatsornruang S."/>
            <person name="Chantasingh D."/>
            <person name="Luangsa-ard J.J."/>
            <person name="Eurwilaichitr L."/>
        </authorList>
    </citation>
    <scope>NUCLEOTIDE SEQUENCE [LARGE SCALE GENOMIC DNA]</scope>
    <source>
        <strain evidence="2 3">BCC 54312</strain>
    </source>
</reference>
<gene>
    <name evidence="2" type="ORF">L249_5629</name>
</gene>